<organism evidence="5 6">
    <name type="scientific">Vibrio atlanticus</name>
    <dbReference type="NCBI Taxonomy" id="693153"/>
    <lineage>
        <taxon>Bacteria</taxon>
        <taxon>Pseudomonadati</taxon>
        <taxon>Pseudomonadota</taxon>
        <taxon>Gammaproteobacteria</taxon>
        <taxon>Vibrionales</taxon>
        <taxon>Vibrionaceae</taxon>
        <taxon>Vibrio</taxon>
    </lineage>
</organism>
<evidence type="ECO:0000256" key="4">
    <source>
        <dbReference type="HAMAP-Rule" id="MF_00528"/>
    </source>
</evidence>
<dbReference type="CDD" id="cd00555">
    <property type="entry name" value="Maf"/>
    <property type="match status" value="1"/>
</dbReference>
<keyword evidence="3 4" id="KW-0546">Nucleotide metabolism</keyword>
<keyword evidence="2 4" id="KW-0378">Hydrolase</keyword>
<comment type="cofactor">
    <cofactor evidence="1 4">
        <name>a divalent metal cation</name>
        <dbReference type="ChEBI" id="CHEBI:60240"/>
    </cofactor>
</comment>
<comment type="catalytic activity">
    <reaction evidence="4">
        <text>dTTP + H2O = dTMP + diphosphate + H(+)</text>
        <dbReference type="Rhea" id="RHEA:28534"/>
        <dbReference type="ChEBI" id="CHEBI:15377"/>
        <dbReference type="ChEBI" id="CHEBI:15378"/>
        <dbReference type="ChEBI" id="CHEBI:33019"/>
        <dbReference type="ChEBI" id="CHEBI:37568"/>
        <dbReference type="ChEBI" id="CHEBI:63528"/>
        <dbReference type="EC" id="3.6.1.9"/>
    </reaction>
</comment>
<feature type="site" description="Important for substrate specificity" evidence="4">
    <location>
        <position position="14"/>
    </location>
</feature>
<feature type="active site" description="Proton acceptor" evidence="4">
    <location>
        <position position="98"/>
    </location>
</feature>
<dbReference type="SUPFAM" id="SSF52972">
    <property type="entry name" value="ITPase-like"/>
    <property type="match status" value="1"/>
</dbReference>
<reference evidence="6" key="1">
    <citation type="submission" date="2016-06" db="EMBL/GenBank/DDBJ databases">
        <authorList>
            <person name="Rodrigo-Torres Lidia"/>
            <person name="Arahal R.David."/>
        </authorList>
    </citation>
    <scope>NUCLEOTIDE SEQUENCE [LARGE SCALE GENOMIC DNA]</scope>
    <source>
        <strain evidence="6">CECT 7223</strain>
    </source>
</reference>
<dbReference type="PIRSF" id="PIRSF006305">
    <property type="entry name" value="Maf"/>
    <property type="match status" value="1"/>
</dbReference>
<protein>
    <recommendedName>
        <fullName evidence="4">dTTP/UTP pyrophosphatase</fullName>
        <shortName evidence="4">dTTPase/UTPase</shortName>
        <ecNumber evidence="4">3.6.1.9</ecNumber>
    </recommendedName>
    <alternativeName>
        <fullName evidence="4">Nucleoside triphosphate pyrophosphatase</fullName>
    </alternativeName>
    <alternativeName>
        <fullName evidence="4">Nucleotide pyrophosphatase</fullName>
        <shortName evidence="4">Nucleotide PPase</shortName>
    </alternativeName>
</protein>
<keyword evidence="4" id="KW-0963">Cytoplasm</keyword>
<dbReference type="Pfam" id="PF02545">
    <property type="entry name" value="Maf"/>
    <property type="match status" value="1"/>
</dbReference>
<dbReference type="RefSeq" id="WP_065680134.1">
    <property type="nucleotide sequence ID" value="NZ_AP025460.1"/>
</dbReference>
<evidence type="ECO:0000256" key="3">
    <source>
        <dbReference type="ARBA" id="ARBA00023080"/>
    </source>
</evidence>
<evidence type="ECO:0000313" key="6">
    <source>
        <dbReference type="Proteomes" id="UP000092876"/>
    </source>
</evidence>
<proteinExistence type="inferred from homology"/>
<comment type="function">
    <text evidence="4">Nucleoside triphosphate pyrophosphatase that hydrolyzes dTTP and UTP. May have a dual role in cell division arrest and in preventing the incorporation of modified nucleotides into cellular nucleic acids.</text>
</comment>
<dbReference type="GO" id="GO:0005737">
    <property type="term" value="C:cytoplasm"/>
    <property type="evidence" value="ECO:0007669"/>
    <property type="project" value="UniProtKB-SubCell"/>
</dbReference>
<evidence type="ECO:0000256" key="1">
    <source>
        <dbReference type="ARBA" id="ARBA00001968"/>
    </source>
</evidence>
<name>A0A1C3J1Z8_9VIBR</name>
<dbReference type="GeneID" id="94231796"/>
<dbReference type="InterPro" id="IPR029001">
    <property type="entry name" value="ITPase-like_fam"/>
</dbReference>
<dbReference type="Gene3D" id="3.90.950.10">
    <property type="match status" value="1"/>
</dbReference>
<gene>
    <name evidence="5" type="primary">yhdE</name>
    <name evidence="5" type="ORF">VAT7223_03845</name>
</gene>
<accession>A0A1C3J1Z8</accession>
<feature type="site" description="Important for substrate specificity" evidence="4">
    <location>
        <position position="99"/>
    </location>
</feature>
<evidence type="ECO:0000313" key="5">
    <source>
        <dbReference type="EMBL" id="SBS67706.1"/>
    </source>
</evidence>
<comment type="caution">
    <text evidence="4">Lacks conserved residue(s) required for the propagation of feature annotation.</text>
</comment>
<dbReference type="Proteomes" id="UP000092876">
    <property type="component" value="Unassembled WGS sequence"/>
</dbReference>
<dbReference type="GO" id="GO:0009117">
    <property type="term" value="P:nucleotide metabolic process"/>
    <property type="evidence" value="ECO:0007669"/>
    <property type="project" value="UniProtKB-KW"/>
</dbReference>
<dbReference type="GO" id="GO:0036218">
    <property type="term" value="F:dTTP diphosphatase activity"/>
    <property type="evidence" value="ECO:0007669"/>
    <property type="project" value="RHEA"/>
</dbReference>
<comment type="catalytic activity">
    <reaction evidence="4">
        <text>UTP + H2O = UMP + diphosphate + H(+)</text>
        <dbReference type="Rhea" id="RHEA:29395"/>
        <dbReference type="ChEBI" id="CHEBI:15377"/>
        <dbReference type="ChEBI" id="CHEBI:15378"/>
        <dbReference type="ChEBI" id="CHEBI:33019"/>
        <dbReference type="ChEBI" id="CHEBI:46398"/>
        <dbReference type="ChEBI" id="CHEBI:57865"/>
        <dbReference type="EC" id="3.6.1.9"/>
    </reaction>
</comment>
<dbReference type="InterPro" id="IPR003697">
    <property type="entry name" value="Maf-like"/>
</dbReference>
<dbReference type="AlphaFoldDB" id="A0A1C3J1Z8"/>
<dbReference type="PANTHER" id="PTHR43213">
    <property type="entry name" value="BIFUNCTIONAL DTTP/UTP PYROPHOSPHATASE/METHYLTRANSFERASE PROTEIN-RELATED"/>
    <property type="match status" value="1"/>
</dbReference>
<dbReference type="EMBL" id="FLQP01000071">
    <property type="protein sequence ID" value="SBS67706.1"/>
    <property type="molecule type" value="Genomic_DNA"/>
</dbReference>
<comment type="subcellular location">
    <subcellularLocation>
        <location evidence="4">Cytoplasm</location>
    </subcellularLocation>
</comment>
<dbReference type="PANTHER" id="PTHR43213:SF5">
    <property type="entry name" value="BIFUNCTIONAL DTTP_UTP PYROPHOSPHATASE_METHYLTRANSFERASE PROTEIN-RELATED"/>
    <property type="match status" value="1"/>
</dbReference>
<feature type="site" description="Important for substrate specificity" evidence="4">
    <location>
        <position position="181"/>
    </location>
</feature>
<dbReference type="GO" id="GO:0036221">
    <property type="term" value="F:UTP diphosphatase activity"/>
    <property type="evidence" value="ECO:0007669"/>
    <property type="project" value="RHEA"/>
</dbReference>
<dbReference type="HAMAP" id="MF_00528">
    <property type="entry name" value="Maf"/>
    <property type="match status" value="1"/>
</dbReference>
<comment type="similarity">
    <text evidence="4">Belongs to the Maf family. YhdE subfamily.</text>
</comment>
<dbReference type="NCBIfam" id="TIGR00172">
    <property type="entry name" value="maf"/>
    <property type="match status" value="1"/>
</dbReference>
<sequence>MEKKHLVLASGSPRRKELLSQLGYEFSVLVTDVEECKHAQETAEEYVKRLSLDKALAALSLLKDNPSEKQHVVPSSDNVDLGSGAISLDYETVVLGSDTVVVSQGQVLEKPIDLADSKRMLTQLANDRHQVMTAVSVVSEEKQKTEIIITDVWFKPLSEKEIEQYWQTGEPCDKAGSYGIQGLGGRFVTRIEGSYYAVVGLPLFETDQLLQEFL</sequence>
<dbReference type="EC" id="3.6.1.9" evidence="4"/>
<evidence type="ECO:0000256" key="2">
    <source>
        <dbReference type="ARBA" id="ARBA00022801"/>
    </source>
</evidence>